<dbReference type="SUPFAM" id="SSF48403">
    <property type="entry name" value="Ankyrin repeat"/>
    <property type="match status" value="1"/>
</dbReference>
<name>A0AAJ0HJJ4_9PEZI</name>
<dbReference type="PROSITE" id="PS50088">
    <property type="entry name" value="ANK_REPEAT"/>
    <property type="match status" value="2"/>
</dbReference>
<keyword evidence="1" id="KW-0677">Repeat</keyword>
<evidence type="ECO:0000256" key="2">
    <source>
        <dbReference type="ARBA" id="ARBA00023043"/>
    </source>
</evidence>
<keyword evidence="2 3" id="KW-0040">ANK repeat</keyword>
<protein>
    <submittedName>
        <fullName evidence="4">Ankyrin repeat-containing domain protein</fullName>
    </submittedName>
</protein>
<keyword evidence="5" id="KW-1185">Reference proteome</keyword>
<proteinExistence type="predicted"/>
<dbReference type="SMART" id="SM00248">
    <property type="entry name" value="ANK"/>
    <property type="match status" value="2"/>
</dbReference>
<reference evidence="4" key="2">
    <citation type="submission" date="2023-06" db="EMBL/GenBank/DDBJ databases">
        <authorList>
            <consortium name="Lawrence Berkeley National Laboratory"/>
            <person name="Haridas S."/>
            <person name="Hensen N."/>
            <person name="Bonometti L."/>
            <person name="Westerberg I."/>
            <person name="Brannstrom I.O."/>
            <person name="Guillou S."/>
            <person name="Cros-Aarteil S."/>
            <person name="Calhoun S."/>
            <person name="Kuo A."/>
            <person name="Mondo S."/>
            <person name="Pangilinan J."/>
            <person name="Riley R."/>
            <person name="Labutti K."/>
            <person name="Andreopoulos B."/>
            <person name="Lipzen A."/>
            <person name="Chen C."/>
            <person name="Yanf M."/>
            <person name="Daum C."/>
            <person name="Ng V."/>
            <person name="Clum A."/>
            <person name="Steindorff A."/>
            <person name="Ohm R."/>
            <person name="Martin F."/>
            <person name="Silar P."/>
            <person name="Natvig D."/>
            <person name="Lalanne C."/>
            <person name="Gautier V."/>
            <person name="Ament-Velasquez S.L."/>
            <person name="Kruys A."/>
            <person name="Hutchinson M.I."/>
            <person name="Powell A.J."/>
            <person name="Barry K."/>
            <person name="Miller A.N."/>
            <person name="Grigoriev I.V."/>
            <person name="Debuchy R."/>
            <person name="Gladieux P."/>
            <person name="Thoren M.H."/>
            <person name="Johannesson H."/>
        </authorList>
    </citation>
    <scope>NUCLEOTIDE SEQUENCE</scope>
    <source>
        <strain evidence="4">CBS 955.72</strain>
    </source>
</reference>
<dbReference type="Pfam" id="PF12796">
    <property type="entry name" value="Ank_2"/>
    <property type="match status" value="1"/>
</dbReference>
<evidence type="ECO:0000313" key="4">
    <source>
        <dbReference type="EMBL" id="KAK3353580.1"/>
    </source>
</evidence>
<dbReference type="AlphaFoldDB" id="A0AAJ0HJJ4"/>
<dbReference type="EMBL" id="JAUIQD010000004">
    <property type="protein sequence ID" value="KAK3353580.1"/>
    <property type="molecule type" value="Genomic_DNA"/>
</dbReference>
<dbReference type="Gene3D" id="1.25.40.20">
    <property type="entry name" value="Ankyrin repeat-containing domain"/>
    <property type="match status" value="2"/>
</dbReference>
<organism evidence="4 5">
    <name type="scientific">Lasiosphaeria hispida</name>
    <dbReference type="NCBI Taxonomy" id="260671"/>
    <lineage>
        <taxon>Eukaryota</taxon>
        <taxon>Fungi</taxon>
        <taxon>Dikarya</taxon>
        <taxon>Ascomycota</taxon>
        <taxon>Pezizomycotina</taxon>
        <taxon>Sordariomycetes</taxon>
        <taxon>Sordariomycetidae</taxon>
        <taxon>Sordariales</taxon>
        <taxon>Lasiosphaeriaceae</taxon>
        <taxon>Lasiosphaeria</taxon>
    </lineage>
</organism>
<reference evidence="4" key="1">
    <citation type="journal article" date="2023" name="Mol. Phylogenet. Evol.">
        <title>Genome-scale phylogeny and comparative genomics of the fungal order Sordariales.</title>
        <authorList>
            <person name="Hensen N."/>
            <person name="Bonometti L."/>
            <person name="Westerberg I."/>
            <person name="Brannstrom I.O."/>
            <person name="Guillou S."/>
            <person name="Cros-Aarteil S."/>
            <person name="Calhoun S."/>
            <person name="Haridas S."/>
            <person name="Kuo A."/>
            <person name="Mondo S."/>
            <person name="Pangilinan J."/>
            <person name="Riley R."/>
            <person name="LaButti K."/>
            <person name="Andreopoulos B."/>
            <person name="Lipzen A."/>
            <person name="Chen C."/>
            <person name="Yan M."/>
            <person name="Daum C."/>
            <person name="Ng V."/>
            <person name="Clum A."/>
            <person name="Steindorff A."/>
            <person name="Ohm R.A."/>
            <person name="Martin F."/>
            <person name="Silar P."/>
            <person name="Natvig D.O."/>
            <person name="Lalanne C."/>
            <person name="Gautier V."/>
            <person name="Ament-Velasquez S.L."/>
            <person name="Kruys A."/>
            <person name="Hutchinson M.I."/>
            <person name="Powell A.J."/>
            <person name="Barry K."/>
            <person name="Miller A.N."/>
            <person name="Grigoriev I.V."/>
            <person name="Debuchy R."/>
            <person name="Gladieux P."/>
            <person name="Hiltunen Thoren M."/>
            <person name="Johannesson H."/>
        </authorList>
    </citation>
    <scope>NUCLEOTIDE SEQUENCE</scope>
    <source>
        <strain evidence="4">CBS 955.72</strain>
    </source>
</reference>
<gene>
    <name evidence="4" type="ORF">B0T25DRAFT_568777</name>
</gene>
<dbReference type="Proteomes" id="UP001275084">
    <property type="component" value="Unassembled WGS sequence"/>
</dbReference>
<evidence type="ECO:0000256" key="1">
    <source>
        <dbReference type="ARBA" id="ARBA00022737"/>
    </source>
</evidence>
<dbReference type="PROSITE" id="PS50297">
    <property type="entry name" value="ANK_REP_REGION"/>
    <property type="match status" value="2"/>
</dbReference>
<comment type="caution">
    <text evidence="4">The sequence shown here is derived from an EMBL/GenBank/DDBJ whole genome shotgun (WGS) entry which is preliminary data.</text>
</comment>
<dbReference type="PANTHER" id="PTHR24198:SF165">
    <property type="entry name" value="ANKYRIN REPEAT-CONTAINING PROTEIN-RELATED"/>
    <property type="match status" value="1"/>
</dbReference>
<feature type="repeat" description="ANK" evidence="3">
    <location>
        <begin position="12"/>
        <end position="36"/>
    </location>
</feature>
<dbReference type="InterPro" id="IPR036770">
    <property type="entry name" value="Ankyrin_rpt-contain_sf"/>
</dbReference>
<accession>A0AAJ0HJJ4</accession>
<sequence length="113" mass="11843">MPQVEVDSQDKHSATPLTNAARRGDKAIVKLLLDTGHANANRCHDLDSESGTTPLGHTPLSNVAYSGHEAIVELLLAADEIDVNSKAWDGEAALIVAATQGHGSIVKLLLAVD</sequence>
<dbReference type="InterPro" id="IPR002110">
    <property type="entry name" value="Ankyrin_rpt"/>
</dbReference>
<dbReference type="Pfam" id="PF00023">
    <property type="entry name" value="Ank"/>
    <property type="match status" value="1"/>
</dbReference>
<evidence type="ECO:0000313" key="5">
    <source>
        <dbReference type="Proteomes" id="UP001275084"/>
    </source>
</evidence>
<evidence type="ECO:0000256" key="3">
    <source>
        <dbReference type="PROSITE-ProRule" id="PRU00023"/>
    </source>
</evidence>
<dbReference type="PANTHER" id="PTHR24198">
    <property type="entry name" value="ANKYRIN REPEAT AND PROTEIN KINASE DOMAIN-CONTAINING PROTEIN"/>
    <property type="match status" value="1"/>
</dbReference>
<feature type="repeat" description="ANK" evidence="3">
    <location>
        <begin position="89"/>
        <end position="113"/>
    </location>
</feature>